<evidence type="ECO:0008006" key="4">
    <source>
        <dbReference type="Google" id="ProtNLM"/>
    </source>
</evidence>
<name>A0A0G4EJG2_VITBC</name>
<protein>
    <recommendedName>
        <fullName evidence="4">Alveolin domain containing intermediate filament IMC13</fullName>
    </recommendedName>
</protein>
<dbReference type="InterPro" id="IPR022086">
    <property type="entry name" value="IMCp"/>
</dbReference>
<sequence>MRELSQSPTESRTEKVLPSMQSQPLPPPQTRCLHTNPGPHAQTAPPSAGEPHVLHIPVHQEVQVRDRIVEIPEIHLVEVIKPKVTIQEVIKEVPKYEPVYTEKIVEVPQVHTVDKFVEVPQIQEVIREVPKFEVQEIVRGIPKVQVQYVDKPMGVAQVQEVIKEVPKADGVLPVDGATRSVPMGMTKVVEKIRHVPGPVQYVGVPVPKVVHSGKVEIVEKIKYVEVPSSQIVEVEKPYPVPVPGPVIDVPVPMGSAGLGENRSVLGSKPPGSGRIIQIPVEVPVEKEIIVHKPIPVPVGHDGKPAAVAKPVEQIRHVEVPEFVDEYVDVPVPGDAPIIIQPYPMVEVTHLPPIIEKAEPRYVHDPPVHLPPEFTTQQVPAEAKTTPLNNPPSGLPSEGP</sequence>
<organism evidence="2 3">
    <name type="scientific">Vitrella brassicaformis (strain CCMP3155)</name>
    <dbReference type="NCBI Taxonomy" id="1169540"/>
    <lineage>
        <taxon>Eukaryota</taxon>
        <taxon>Sar</taxon>
        <taxon>Alveolata</taxon>
        <taxon>Colpodellida</taxon>
        <taxon>Vitrellaceae</taxon>
        <taxon>Vitrella</taxon>
    </lineage>
</organism>
<dbReference type="Pfam" id="PF12314">
    <property type="entry name" value="IMCp"/>
    <property type="match status" value="1"/>
</dbReference>
<dbReference type="OrthoDB" id="448535at2759"/>
<evidence type="ECO:0000313" key="3">
    <source>
        <dbReference type="Proteomes" id="UP000041254"/>
    </source>
</evidence>
<dbReference type="AlphaFoldDB" id="A0A0G4EJG2"/>
<dbReference type="EMBL" id="CDMY01000243">
    <property type="protein sequence ID" value="CEL96659.1"/>
    <property type="molecule type" value="Genomic_DNA"/>
</dbReference>
<proteinExistence type="predicted"/>
<feature type="compositionally biased region" description="Pro residues" evidence="1">
    <location>
        <begin position="388"/>
        <end position="399"/>
    </location>
</feature>
<dbReference type="Proteomes" id="UP000041254">
    <property type="component" value="Unassembled WGS sequence"/>
</dbReference>
<accession>A0A0G4EJG2</accession>
<gene>
    <name evidence="2" type="ORF">Vbra_7639</name>
</gene>
<keyword evidence="3" id="KW-1185">Reference proteome</keyword>
<dbReference type="OMA" id="MSHECNS"/>
<dbReference type="InParanoid" id="A0A0G4EJG2"/>
<evidence type="ECO:0000313" key="2">
    <source>
        <dbReference type="EMBL" id="CEL96659.1"/>
    </source>
</evidence>
<evidence type="ECO:0000256" key="1">
    <source>
        <dbReference type="SAM" id="MobiDB-lite"/>
    </source>
</evidence>
<reference evidence="2 3" key="1">
    <citation type="submission" date="2014-11" db="EMBL/GenBank/DDBJ databases">
        <authorList>
            <person name="Zhu J."/>
            <person name="Qi W."/>
            <person name="Song R."/>
        </authorList>
    </citation>
    <scope>NUCLEOTIDE SEQUENCE [LARGE SCALE GENOMIC DNA]</scope>
</reference>
<feature type="compositionally biased region" description="Polar residues" evidence="1">
    <location>
        <begin position="1"/>
        <end position="10"/>
    </location>
</feature>
<feature type="region of interest" description="Disordered" evidence="1">
    <location>
        <begin position="364"/>
        <end position="399"/>
    </location>
</feature>
<feature type="region of interest" description="Disordered" evidence="1">
    <location>
        <begin position="1"/>
        <end position="51"/>
    </location>
</feature>
<dbReference type="VEuPathDB" id="CryptoDB:Vbra_7639"/>